<dbReference type="PANTHER" id="PTHR36303">
    <property type="entry name" value="2',3'-CYCLIC-NUCLEOTIDE 2'-PHOSPHODIESTERASE"/>
    <property type="match status" value="1"/>
</dbReference>
<evidence type="ECO:0000256" key="6">
    <source>
        <dbReference type="PIRSR" id="PIRSR004789-50"/>
    </source>
</evidence>
<name>A0A537KXB3_9BACT</name>
<dbReference type="PIRSF" id="PIRSF004789">
    <property type="entry name" value="DR1281"/>
    <property type="match status" value="1"/>
</dbReference>
<feature type="binding site" evidence="7">
    <location>
        <position position="39"/>
    </location>
    <ligand>
        <name>Fe cation</name>
        <dbReference type="ChEBI" id="CHEBI:24875"/>
        <label>1</label>
    </ligand>
</feature>
<comment type="cofactor">
    <cofactor evidence="1">
        <name>Fe(3+)</name>
        <dbReference type="ChEBI" id="CHEBI:29034"/>
    </cofactor>
</comment>
<dbReference type="AlphaFoldDB" id="A0A537KXB3"/>
<dbReference type="Gene3D" id="3.60.21.10">
    <property type="match status" value="1"/>
</dbReference>
<dbReference type="GO" id="GO:0004113">
    <property type="term" value="F:2',3'-cyclic-nucleotide 3'-phosphodiesterase activity"/>
    <property type="evidence" value="ECO:0007669"/>
    <property type="project" value="TreeGrafter"/>
</dbReference>
<evidence type="ECO:0000256" key="3">
    <source>
        <dbReference type="ARBA" id="ARBA00022801"/>
    </source>
</evidence>
<evidence type="ECO:0000256" key="7">
    <source>
        <dbReference type="PIRSR" id="PIRSR004789-51"/>
    </source>
</evidence>
<evidence type="ECO:0000256" key="2">
    <source>
        <dbReference type="ARBA" id="ARBA00022723"/>
    </source>
</evidence>
<keyword evidence="4" id="KW-0408">Iron</keyword>
<feature type="binding site" evidence="7">
    <location>
        <position position="67"/>
    </location>
    <ligand>
        <name>Fe cation</name>
        <dbReference type="ChEBI" id="CHEBI:24875"/>
        <label>2</label>
    </ligand>
</feature>
<dbReference type="SUPFAM" id="SSF56300">
    <property type="entry name" value="Metallo-dependent phosphatases"/>
    <property type="match status" value="1"/>
</dbReference>
<feature type="binding site" evidence="7">
    <location>
        <position position="40"/>
    </location>
    <ligand>
        <name>Fe cation</name>
        <dbReference type="ChEBI" id="CHEBI:24875"/>
        <label>1</label>
    </ligand>
</feature>
<dbReference type="InterPro" id="IPR029052">
    <property type="entry name" value="Metallo-depent_PP-like"/>
</dbReference>
<feature type="binding site" evidence="7">
    <location>
        <position position="178"/>
    </location>
    <ligand>
        <name>Fe cation</name>
        <dbReference type="ChEBI" id="CHEBI:24875"/>
        <label>1</label>
    </ligand>
</feature>
<feature type="binding site" evidence="7">
    <location>
        <position position="151"/>
    </location>
    <ligand>
        <name>Fe cation</name>
        <dbReference type="ChEBI" id="CHEBI:24875"/>
        <label>2</label>
    </ligand>
</feature>
<evidence type="ECO:0000313" key="9">
    <source>
        <dbReference type="Proteomes" id="UP000319353"/>
    </source>
</evidence>
<feature type="binding site" evidence="7">
    <location>
        <position position="8"/>
    </location>
    <ligand>
        <name>Fe cation</name>
        <dbReference type="ChEBI" id="CHEBI:24875"/>
        <label>1</label>
    </ligand>
</feature>
<reference evidence="8 9" key="1">
    <citation type="journal article" date="2019" name="Nat. Microbiol.">
        <title>Mediterranean grassland soil C-N compound turnover is dependent on rainfall and depth, and is mediated by genomically divergent microorganisms.</title>
        <authorList>
            <person name="Diamond S."/>
            <person name="Andeer P.F."/>
            <person name="Li Z."/>
            <person name="Crits-Christoph A."/>
            <person name="Burstein D."/>
            <person name="Anantharaman K."/>
            <person name="Lane K.R."/>
            <person name="Thomas B.C."/>
            <person name="Pan C."/>
            <person name="Northen T.R."/>
            <person name="Banfield J.F."/>
        </authorList>
    </citation>
    <scope>NUCLEOTIDE SEQUENCE [LARGE SCALE GENOMIC DNA]</scope>
    <source>
        <strain evidence="8">NP_4</strain>
    </source>
</reference>
<keyword evidence="3" id="KW-0378">Hydrolase</keyword>
<keyword evidence="2 7" id="KW-0479">Metal-binding</keyword>
<proteinExistence type="inferred from homology"/>
<feature type="active site" description="Proton donor" evidence="6">
    <location>
        <position position="68"/>
    </location>
</feature>
<dbReference type="NCBIfam" id="TIGR00282">
    <property type="entry name" value="TIGR00282 family metallophosphoesterase"/>
    <property type="match status" value="1"/>
</dbReference>
<dbReference type="FunFam" id="3.60.21.10:FF:000016">
    <property type="entry name" value="Putative metallophosphoesterase"/>
    <property type="match status" value="1"/>
</dbReference>
<organism evidence="8 9">
    <name type="scientific">Candidatus Segetimicrobium genomatis</name>
    <dbReference type="NCBI Taxonomy" id="2569760"/>
    <lineage>
        <taxon>Bacteria</taxon>
        <taxon>Bacillati</taxon>
        <taxon>Candidatus Sysuimicrobiota</taxon>
        <taxon>Candidatus Sysuimicrobiia</taxon>
        <taxon>Candidatus Sysuimicrobiales</taxon>
        <taxon>Candidatus Segetimicrobiaceae</taxon>
        <taxon>Candidatus Segetimicrobium</taxon>
    </lineage>
</organism>
<gene>
    <name evidence="8" type="ORF">E6H01_09835</name>
</gene>
<comment type="caution">
    <text evidence="8">The sequence shown here is derived from an EMBL/GenBank/DDBJ whole genome shotgun (WGS) entry which is preliminary data.</text>
</comment>
<accession>A0A537KXB3</accession>
<evidence type="ECO:0000313" key="8">
    <source>
        <dbReference type="EMBL" id="TMJ00378.1"/>
    </source>
</evidence>
<protein>
    <submittedName>
        <fullName evidence="8">TIGR00282 family metallophosphoesterase</fullName>
    </submittedName>
</protein>
<dbReference type="PANTHER" id="PTHR36303:SF1">
    <property type="entry name" value="2',3'-CYCLIC-NUCLEOTIDE 2'-PHOSPHODIESTERASE"/>
    <property type="match status" value="1"/>
</dbReference>
<sequence>MRILFVGDVHGKPGRRILRDRLAKLRQAHDLALVIVNGENSAGGAGINSEVAQELFGAGADAITGGNHTWQLREAYELLDSDPRILRPLNYPPGAPGRGATVVTGRMGTPVGLINLQGRVFMRELDDPFRAARAECERLRERAPVIVIDMHAEATSEKIALGWYLDGHCSAVIGTHTHVQTADERVLPQGTAYITDVGMTGPRDGVIGMDREGILERFLTQLPVRFEVASGPAQLNAVVVDVDESTGRARSITRVREFEETNAD</sequence>
<dbReference type="InterPro" id="IPR005235">
    <property type="entry name" value="YmdB-like"/>
</dbReference>
<dbReference type="Pfam" id="PF13277">
    <property type="entry name" value="YmdB"/>
    <property type="match status" value="1"/>
</dbReference>
<dbReference type="GO" id="GO:0046872">
    <property type="term" value="F:metal ion binding"/>
    <property type="evidence" value="ECO:0007669"/>
    <property type="project" value="UniProtKB-KW"/>
</dbReference>
<comment type="similarity">
    <text evidence="5">Belongs to the YmdB-like family.</text>
</comment>
<evidence type="ECO:0000256" key="5">
    <source>
        <dbReference type="ARBA" id="ARBA00061401"/>
    </source>
</evidence>
<feature type="binding site" evidence="7">
    <location>
        <position position="176"/>
    </location>
    <ligand>
        <name>Fe cation</name>
        <dbReference type="ChEBI" id="CHEBI:24875"/>
        <label>2</label>
    </ligand>
</feature>
<evidence type="ECO:0000256" key="4">
    <source>
        <dbReference type="ARBA" id="ARBA00023004"/>
    </source>
</evidence>
<evidence type="ECO:0000256" key="1">
    <source>
        <dbReference type="ARBA" id="ARBA00001965"/>
    </source>
</evidence>
<feature type="binding site" evidence="7">
    <location>
        <position position="39"/>
    </location>
    <ligand>
        <name>Fe cation</name>
        <dbReference type="ChEBI" id="CHEBI:24875"/>
        <label>2</label>
    </ligand>
</feature>
<dbReference type="EMBL" id="VBAL01000117">
    <property type="protein sequence ID" value="TMJ00378.1"/>
    <property type="molecule type" value="Genomic_DNA"/>
</dbReference>
<dbReference type="Proteomes" id="UP000319353">
    <property type="component" value="Unassembled WGS sequence"/>
</dbReference>
<dbReference type="CDD" id="cd07382">
    <property type="entry name" value="MPP_DR1281"/>
    <property type="match status" value="1"/>
</dbReference>